<dbReference type="PATRIC" id="fig|1214101.3.peg.416"/>
<dbReference type="HOGENOM" id="CLU_2467570_0_0_11"/>
<dbReference type="AlphaFoldDB" id="K4QV37"/>
<feature type="region of interest" description="Disordered" evidence="1">
    <location>
        <begin position="61"/>
        <end position="88"/>
    </location>
</feature>
<evidence type="ECO:0000313" key="3">
    <source>
        <dbReference type="Proteomes" id="UP000008043"/>
    </source>
</evidence>
<dbReference type="EMBL" id="HE971709">
    <property type="protein sequence ID" value="CCK24792.1"/>
    <property type="molecule type" value="Genomic_DNA"/>
</dbReference>
<reference evidence="2 3" key="1">
    <citation type="journal article" date="2012" name="J. Bacteriol.">
        <title>Genome sequence of the bacterium Streptomyces davawensis JCM 4913 and heterologous production of the unique antibiotic roseoflavin.</title>
        <authorList>
            <person name="Jankowitsch F."/>
            <person name="Schwarz J."/>
            <person name="Ruckert C."/>
            <person name="Gust B."/>
            <person name="Szczepanowski R."/>
            <person name="Blom J."/>
            <person name="Pelzer S."/>
            <person name="Kalinowski J."/>
            <person name="Mack M."/>
        </authorList>
    </citation>
    <scope>NUCLEOTIDE SEQUENCE [LARGE SCALE GENOMIC DNA]</scope>
    <source>
        <strain evidence="3">DSM 101723 / JCM 4913 / KCC S-0913 / 768</strain>
    </source>
</reference>
<accession>K4QV37</accession>
<dbReference type="RefSeq" id="WP_015655196.1">
    <property type="nucleotide sequence ID" value="NC_020504.1"/>
</dbReference>
<dbReference type="Proteomes" id="UP000008043">
    <property type="component" value="Chromosome"/>
</dbReference>
<evidence type="ECO:0000256" key="1">
    <source>
        <dbReference type="SAM" id="MobiDB-lite"/>
    </source>
</evidence>
<name>K4QV37_STRDJ</name>
<evidence type="ECO:0000313" key="2">
    <source>
        <dbReference type="EMBL" id="CCK24792.1"/>
    </source>
</evidence>
<protein>
    <submittedName>
        <fullName evidence="2">Uncharacterized protein</fullName>
    </submittedName>
</protein>
<organism evidence="2 3">
    <name type="scientific">Streptomyces davaonensis (strain DSM 101723 / JCM 4913 / KCC S-0913 / 768)</name>
    <dbReference type="NCBI Taxonomy" id="1214101"/>
    <lineage>
        <taxon>Bacteria</taxon>
        <taxon>Bacillati</taxon>
        <taxon>Actinomycetota</taxon>
        <taxon>Actinomycetes</taxon>
        <taxon>Kitasatosporales</taxon>
        <taxon>Streptomycetaceae</taxon>
        <taxon>Streptomyces</taxon>
    </lineage>
</organism>
<keyword evidence="3" id="KW-1185">Reference proteome</keyword>
<dbReference type="KEGG" id="sdv:BN159_0413"/>
<proteinExistence type="predicted"/>
<sequence>MPVTHAVVVVLTGVAVLTAQSVYRRLNPEPTCATCGTRSGHRVAGHDDRICRDFIREQRRRAQAAATASGNPPPTLPDTYGHAWTTDS</sequence>
<gene>
    <name evidence="2" type="ORF">BN159_0413</name>
</gene>
<dbReference type="OrthoDB" id="4242338at2"/>